<dbReference type="AlphaFoldDB" id="B9S468"/>
<evidence type="ECO:0000259" key="9">
    <source>
        <dbReference type="Pfam" id="PF23559"/>
    </source>
</evidence>
<evidence type="ECO:0000259" key="10">
    <source>
        <dbReference type="Pfam" id="PF25019"/>
    </source>
</evidence>
<dbReference type="InterPro" id="IPR002182">
    <property type="entry name" value="NB-ARC"/>
</dbReference>
<dbReference type="Pfam" id="PF18052">
    <property type="entry name" value="Rx_N"/>
    <property type="match status" value="1"/>
</dbReference>
<dbReference type="EC" id="3.1.3.16" evidence="11"/>
<gene>
    <name evidence="11" type="ORF">RCOM_0687360</name>
</gene>
<feature type="coiled-coil region" evidence="6">
    <location>
        <begin position="687"/>
        <end position="714"/>
    </location>
</feature>
<dbReference type="GO" id="GO:0005524">
    <property type="term" value="F:ATP binding"/>
    <property type="evidence" value="ECO:0007669"/>
    <property type="project" value="UniProtKB-KW"/>
</dbReference>
<dbReference type="GO" id="GO:0043531">
    <property type="term" value="F:ADP binding"/>
    <property type="evidence" value="ECO:0007669"/>
    <property type="project" value="InterPro"/>
</dbReference>
<dbReference type="InterPro" id="IPR041118">
    <property type="entry name" value="Rx_N"/>
</dbReference>
<dbReference type="Proteomes" id="UP000008311">
    <property type="component" value="Unassembled WGS sequence"/>
</dbReference>
<dbReference type="PANTHER" id="PTHR36766">
    <property type="entry name" value="PLANT BROAD-SPECTRUM MILDEW RESISTANCE PROTEIN RPW8"/>
    <property type="match status" value="1"/>
</dbReference>
<evidence type="ECO:0000256" key="3">
    <source>
        <dbReference type="ARBA" id="ARBA00022741"/>
    </source>
</evidence>
<evidence type="ECO:0000313" key="11">
    <source>
        <dbReference type="EMBL" id="EEF41496.1"/>
    </source>
</evidence>
<keyword evidence="4" id="KW-0611">Plant defense</keyword>
<evidence type="ECO:0000256" key="4">
    <source>
        <dbReference type="ARBA" id="ARBA00022821"/>
    </source>
</evidence>
<keyword evidence="12" id="KW-1185">Reference proteome</keyword>
<keyword evidence="2" id="KW-0677">Repeat</keyword>
<organism evidence="11 12">
    <name type="scientific">Ricinus communis</name>
    <name type="common">Castor bean</name>
    <dbReference type="NCBI Taxonomy" id="3988"/>
    <lineage>
        <taxon>Eukaryota</taxon>
        <taxon>Viridiplantae</taxon>
        <taxon>Streptophyta</taxon>
        <taxon>Embryophyta</taxon>
        <taxon>Tracheophyta</taxon>
        <taxon>Spermatophyta</taxon>
        <taxon>Magnoliopsida</taxon>
        <taxon>eudicotyledons</taxon>
        <taxon>Gunneridae</taxon>
        <taxon>Pentapetalae</taxon>
        <taxon>rosids</taxon>
        <taxon>fabids</taxon>
        <taxon>Malpighiales</taxon>
        <taxon>Euphorbiaceae</taxon>
        <taxon>Acalyphoideae</taxon>
        <taxon>Acalypheae</taxon>
        <taxon>Ricinus</taxon>
    </lineage>
</organism>
<keyword evidence="11" id="KW-0378">Hydrolase</keyword>
<dbReference type="CDD" id="cd14798">
    <property type="entry name" value="RX-CC_like"/>
    <property type="match status" value="1"/>
</dbReference>
<dbReference type="GO" id="GO:0004722">
    <property type="term" value="F:protein serine/threonine phosphatase activity"/>
    <property type="evidence" value="ECO:0007669"/>
    <property type="project" value="UniProtKB-EC"/>
</dbReference>
<reference evidence="12" key="1">
    <citation type="journal article" date="2010" name="Nat. Biotechnol.">
        <title>Draft genome sequence of the oilseed species Ricinus communis.</title>
        <authorList>
            <person name="Chan A.P."/>
            <person name="Crabtree J."/>
            <person name="Zhao Q."/>
            <person name="Lorenzi H."/>
            <person name="Orvis J."/>
            <person name="Puiu D."/>
            <person name="Melake-Berhan A."/>
            <person name="Jones K.M."/>
            <person name="Redman J."/>
            <person name="Chen G."/>
            <person name="Cahoon E.B."/>
            <person name="Gedil M."/>
            <person name="Stanke M."/>
            <person name="Haas B.J."/>
            <person name="Wortman J.R."/>
            <person name="Fraser-Liggett C.M."/>
            <person name="Ravel J."/>
            <person name="Rabinowicz P.D."/>
        </authorList>
    </citation>
    <scope>NUCLEOTIDE SEQUENCE [LARGE SCALE GENOMIC DNA]</scope>
    <source>
        <strain evidence="12">cv. Hale</strain>
    </source>
</reference>
<evidence type="ECO:0000256" key="1">
    <source>
        <dbReference type="ARBA" id="ARBA00022614"/>
    </source>
</evidence>
<feature type="domain" description="NB-ARC" evidence="7">
    <location>
        <begin position="167"/>
        <end position="341"/>
    </location>
</feature>
<evidence type="ECO:0000259" key="8">
    <source>
        <dbReference type="Pfam" id="PF18052"/>
    </source>
</evidence>
<dbReference type="Pfam" id="PF00931">
    <property type="entry name" value="NB-ARC"/>
    <property type="match status" value="1"/>
</dbReference>
<dbReference type="PRINTS" id="PR00364">
    <property type="entry name" value="DISEASERSIST"/>
</dbReference>
<dbReference type="InParanoid" id="B9S468"/>
<keyword evidence="5" id="KW-0067">ATP-binding</keyword>
<dbReference type="InterPro" id="IPR042197">
    <property type="entry name" value="Apaf_helical"/>
</dbReference>
<dbReference type="PANTHER" id="PTHR36766:SF70">
    <property type="entry name" value="DISEASE RESISTANCE PROTEIN RGA4"/>
    <property type="match status" value="1"/>
</dbReference>
<evidence type="ECO:0000256" key="5">
    <source>
        <dbReference type="ARBA" id="ARBA00022840"/>
    </source>
</evidence>
<dbReference type="SUPFAM" id="SSF52058">
    <property type="entry name" value="L domain-like"/>
    <property type="match status" value="2"/>
</dbReference>
<protein>
    <submittedName>
        <fullName evidence="11">Leucine-rich repeat-containing protein 2, lrrc2, putative</fullName>
        <ecNumber evidence="11">3.1.3.16</ecNumber>
    </submittedName>
</protein>
<feature type="domain" description="R13L1/DRL21-like LRR repeat region" evidence="10">
    <location>
        <begin position="672"/>
        <end position="806"/>
    </location>
</feature>
<dbReference type="InterPro" id="IPR036388">
    <property type="entry name" value="WH-like_DNA-bd_sf"/>
</dbReference>
<dbReference type="EMBL" id="EQ973864">
    <property type="protein sequence ID" value="EEF41496.1"/>
    <property type="molecule type" value="Genomic_DNA"/>
</dbReference>
<feature type="domain" description="Disease resistance protein winged helix" evidence="9">
    <location>
        <begin position="428"/>
        <end position="497"/>
    </location>
</feature>
<dbReference type="InterPro" id="IPR056789">
    <property type="entry name" value="LRR_R13L1-DRL21"/>
</dbReference>
<dbReference type="Gene3D" id="1.20.5.4130">
    <property type="match status" value="1"/>
</dbReference>
<sequence>MAEIVLSIVVEEAIARVLSLVTEEIKLVWGLDQELIRLQDSLVMIRDLLQDAEEQQAKNMSFRRWLNKFKDVAYEVEDVLDESAYELLRRKVEINNMGDTKLSLSERARMRKFHWQMGHKVKNVNRSLDNIKNEALDFKLKIISVDRKISLKHVTDSIIDHPIVGRQAHVTEIVNLLSSSCDQRLNVVPIVGMAGLGKTAIAKLVCQEAMARKLFDVKMWVCVSNHFDDQKILGEMLQTLNENAGGITNKDAIREHLGKQLESKKYLLVLDDVWNRDSELWSSLMKRLSDISTNNGNAIVVTTRSEEVASMPTVMPSPQSLFKPELLSNDECWSIIKERVCGRRGVELGAELEAIGKEIAEKCRGVPLAARVLGGTMSRGIGVKEWSAIRSDRVLNASKNEVSVVSVLSSSFDRLPFYLKPCFTYCAIFPKSCSILKEELIQLWTAEGLLGLDDDVEEKGNKYFNELLLDSFFQDAGRDEFGNITSFKMHDLVHDLALSLSKFETMTSETYFNNVDDTSHIHHLNLISNGNPAPVLSFPKRKAKNLHSLLAMDIVLYKSWKFKSLRILKLIGPDIKDLPTSIGKLKHLRHLDVSNTEIKLLPESLTMLYNLQTLVLKGCKLLEKVPQNFKDLVSLRHLYFSYENQMPAEVGRLTHLQTLPFFSVGPHLGGSIQELECLKELRGELSITNLEKVRERSEAEKAKLREKKKIYAMRFLWSPKRESSNDDEEVLEGLQPHGEIKCLEIENYLGEKLPSWLFRMMVPCDYDDGSCLFKNLVKLKLKRCRRCQVPTLGHLPHLRSLLISAMDSVRCLGNEFFGSDGGSSSSGRTVLFVALKTFGILVMNGLREWNVPIDTVVFPHLELLAIMNCPWLTSIPISHFSSLVRLEIYNCERFSSLSFDQEHPLTSLACLEIVNCFELAFIGSLQGLNSLRKLWIKDCPNLEVLPTGLQSCTSLRGLYLMSCYGLKSVPQDLCELPSLVNLGIFDCPFVINFPGEIFRSLTQLKALGFGPVLPFQELSSIKHLTSFTNLKIKGHPEEHDLPDEIQCLTALRDLYISEFHLMAALPEWLGYLSSLEHLNITNCWFLEYLPTATTMQRLSRLSKLEISACPILSKNCTKGSGSEWSKISHIPEIIINKVNVKSNVSFNFFKLNQTLIFFHFFGCG</sequence>
<dbReference type="Gene3D" id="1.10.10.10">
    <property type="entry name" value="Winged helix-like DNA-binding domain superfamily/Winged helix DNA-binding domain"/>
    <property type="match status" value="1"/>
</dbReference>
<feature type="domain" description="Disease resistance N-terminal" evidence="8">
    <location>
        <begin position="9"/>
        <end position="96"/>
    </location>
</feature>
<dbReference type="Gene3D" id="3.40.50.300">
    <property type="entry name" value="P-loop containing nucleotide triphosphate hydrolases"/>
    <property type="match status" value="1"/>
</dbReference>
<evidence type="ECO:0000259" key="7">
    <source>
        <dbReference type="Pfam" id="PF00931"/>
    </source>
</evidence>
<evidence type="ECO:0000256" key="2">
    <source>
        <dbReference type="ARBA" id="ARBA00022737"/>
    </source>
</evidence>
<dbReference type="Pfam" id="PF25019">
    <property type="entry name" value="LRR_R13L1-DRL21"/>
    <property type="match status" value="1"/>
</dbReference>
<name>B9S468_RICCO</name>
<evidence type="ECO:0000256" key="6">
    <source>
        <dbReference type="SAM" id="Coils"/>
    </source>
</evidence>
<keyword evidence="1" id="KW-0433">Leucine-rich repeat</keyword>
<dbReference type="GO" id="GO:0051707">
    <property type="term" value="P:response to other organism"/>
    <property type="evidence" value="ECO:0007669"/>
    <property type="project" value="UniProtKB-ARBA"/>
</dbReference>
<dbReference type="GO" id="GO:0006952">
    <property type="term" value="P:defense response"/>
    <property type="evidence" value="ECO:0007669"/>
    <property type="project" value="UniProtKB-KW"/>
</dbReference>
<dbReference type="Gene3D" id="3.80.10.10">
    <property type="entry name" value="Ribonuclease Inhibitor"/>
    <property type="match status" value="2"/>
</dbReference>
<dbReference type="InterPro" id="IPR032675">
    <property type="entry name" value="LRR_dom_sf"/>
</dbReference>
<dbReference type="InterPro" id="IPR038005">
    <property type="entry name" value="RX-like_CC"/>
</dbReference>
<evidence type="ECO:0000313" key="12">
    <source>
        <dbReference type="Proteomes" id="UP000008311"/>
    </source>
</evidence>
<dbReference type="eggNOG" id="KOG4658">
    <property type="taxonomic scope" value="Eukaryota"/>
</dbReference>
<keyword evidence="6" id="KW-0175">Coiled coil</keyword>
<dbReference type="FunFam" id="1.10.10.10:FF:000322">
    <property type="entry name" value="Probable disease resistance protein At1g63360"/>
    <property type="match status" value="1"/>
</dbReference>
<keyword evidence="3" id="KW-0547">Nucleotide-binding</keyword>
<dbReference type="Gene3D" id="1.10.8.430">
    <property type="entry name" value="Helical domain of apoptotic protease-activating factors"/>
    <property type="match status" value="1"/>
</dbReference>
<dbReference type="SUPFAM" id="SSF52540">
    <property type="entry name" value="P-loop containing nucleoside triphosphate hydrolases"/>
    <property type="match status" value="1"/>
</dbReference>
<dbReference type="InterPro" id="IPR027417">
    <property type="entry name" value="P-loop_NTPase"/>
</dbReference>
<dbReference type="InterPro" id="IPR058922">
    <property type="entry name" value="WHD_DRP"/>
</dbReference>
<accession>B9S468</accession>
<proteinExistence type="predicted"/>
<dbReference type="Pfam" id="PF23559">
    <property type="entry name" value="WHD_DRP"/>
    <property type="match status" value="1"/>
</dbReference>